<dbReference type="EMBL" id="SRLO01000288">
    <property type="protein sequence ID" value="TNN62692.1"/>
    <property type="molecule type" value="Genomic_DNA"/>
</dbReference>
<evidence type="ECO:0000313" key="2">
    <source>
        <dbReference type="Proteomes" id="UP000314294"/>
    </source>
</evidence>
<reference evidence="1 2" key="1">
    <citation type="submission" date="2019-03" db="EMBL/GenBank/DDBJ databases">
        <title>First draft genome of Liparis tanakae, snailfish: a comprehensive survey of snailfish specific genes.</title>
        <authorList>
            <person name="Kim W."/>
            <person name="Song I."/>
            <person name="Jeong J.-H."/>
            <person name="Kim D."/>
            <person name="Kim S."/>
            <person name="Ryu S."/>
            <person name="Song J.Y."/>
            <person name="Lee S.K."/>
        </authorList>
    </citation>
    <scope>NUCLEOTIDE SEQUENCE [LARGE SCALE GENOMIC DNA]</scope>
    <source>
        <tissue evidence="1">Muscle</tissue>
    </source>
</reference>
<organism evidence="1 2">
    <name type="scientific">Liparis tanakae</name>
    <name type="common">Tanaka's snailfish</name>
    <dbReference type="NCBI Taxonomy" id="230148"/>
    <lineage>
        <taxon>Eukaryota</taxon>
        <taxon>Metazoa</taxon>
        <taxon>Chordata</taxon>
        <taxon>Craniata</taxon>
        <taxon>Vertebrata</taxon>
        <taxon>Euteleostomi</taxon>
        <taxon>Actinopterygii</taxon>
        <taxon>Neopterygii</taxon>
        <taxon>Teleostei</taxon>
        <taxon>Neoteleostei</taxon>
        <taxon>Acanthomorphata</taxon>
        <taxon>Eupercaria</taxon>
        <taxon>Perciformes</taxon>
        <taxon>Cottioidei</taxon>
        <taxon>Cottales</taxon>
        <taxon>Liparidae</taxon>
        <taxon>Liparis</taxon>
    </lineage>
</organism>
<name>A0A4Z2HD34_9TELE</name>
<sequence length="200" mass="21836">MEVGLCSAASWPTTLPASALVTWTCLFQTFVELTKALWALSSPPGPQFLRQAQDGLPFLSINTLQLLKHPISLLVSNAYYQSLKHLQGQRARLVEALCVIAADLSTDSGHAQLLGVVGQLYPSLQHRVEDVCVELPLHYSIAPQRQVAHMASYLLTQLPVITKHELLIGLQSIPLPQHVLFPSSTWQDTLGAVAQTGRNG</sequence>
<dbReference type="Proteomes" id="UP000314294">
    <property type="component" value="Unassembled WGS sequence"/>
</dbReference>
<evidence type="ECO:0000313" key="1">
    <source>
        <dbReference type="EMBL" id="TNN62692.1"/>
    </source>
</evidence>
<accession>A0A4Z2HD34</accession>
<proteinExistence type="predicted"/>
<protein>
    <submittedName>
        <fullName evidence="1">Uncharacterized protein</fullName>
    </submittedName>
</protein>
<comment type="caution">
    <text evidence="1">The sequence shown here is derived from an EMBL/GenBank/DDBJ whole genome shotgun (WGS) entry which is preliminary data.</text>
</comment>
<gene>
    <name evidence="1" type="ORF">EYF80_027133</name>
</gene>
<keyword evidence="2" id="KW-1185">Reference proteome</keyword>
<dbReference type="AlphaFoldDB" id="A0A4Z2HD34"/>